<dbReference type="GO" id="GO:0005829">
    <property type="term" value="C:cytosol"/>
    <property type="evidence" value="ECO:0007669"/>
    <property type="project" value="TreeGrafter"/>
</dbReference>
<dbReference type="RefSeq" id="WP_024266667.1">
    <property type="nucleotide sequence ID" value="NC_023035.1"/>
</dbReference>
<organism evidence="2 3">
    <name type="scientific">Salinispira pacifica</name>
    <dbReference type="NCBI Taxonomy" id="1307761"/>
    <lineage>
        <taxon>Bacteria</taxon>
        <taxon>Pseudomonadati</taxon>
        <taxon>Spirochaetota</taxon>
        <taxon>Spirochaetia</taxon>
        <taxon>Spirochaetales</taxon>
        <taxon>Spirochaetaceae</taxon>
        <taxon>Salinispira</taxon>
    </lineage>
</organism>
<feature type="compositionally biased region" description="Basic and acidic residues" evidence="1">
    <location>
        <begin position="164"/>
        <end position="173"/>
    </location>
</feature>
<reference evidence="2 3" key="1">
    <citation type="journal article" date="2015" name="Stand. Genomic Sci.">
        <title>Complete genome sequence and description of Salinispira pacifica gen. nov., sp. nov., a novel spirochaete isolated form a hypersaline microbial mat.</title>
        <authorList>
            <person name="Ben Hania W."/>
            <person name="Joseph M."/>
            <person name="Schumann P."/>
            <person name="Bunk B."/>
            <person name="Fiebig A."/>
            <person name="Sproer C."/>
            <person name="Klenk H.P."/>
            <person name="Fardeau M.L."/>
            <person name="Spring S."/>
        </authorList>
    </citation>
    <scope>NUCLEOTIDE SEQUENCE [LARGE SCALE GENOMIC DNA]</scope>
    <source>
        <strain evidence="2 3">L21-RPul-D2</strain>
    </source>
</reference>
<dbReference type="HOGENOM" id="CLU_493386_0_0_12"/>
<dbReference type="eggNOG" id="COG2425">
    <property type="taxonomic scope" value="Bacteria"/>
</dbReference>
<dbReference type="KEGG" id="slr:L21SP2_0294"/>
<dbReference type="AlphaFoldDB" id="V5WDU2"/>
<dbReference type="PANTHER" id="PTHR36846:SF1">
    <property type="entry name" value="PROTEIN VIAA"/>
    <property type="match status" value="1"/>
</dbReference>
<dbReference type="PATRIC" id="fig|1307761.3.peg.295"/>
<dbReference type="Pfam" id="PF05762">
    <property type="entry name" value="VWA_CoxE"/>
    <property type="match status" value="1"/>
</dbReference>
<dbReference type="STRING" id="1307761.L21SP2_0294"/>
<name>V5WDU2_9SPIO</name>
<dbReference type="OrthoDB" id="387240at2"/>
<protein>
    <recommendedName>
        <fullName evidence="4">VWFA domain-containing protein</fullName>
    </recommendedName>
</protein>
<feature type="region of interest" description="Disordered" evidence="1">
    <location>
        <begin position="161"/>
        <end position="180"/>
    </location>
</feature>
<evidence type="ECO:0000313" key="2">
    <source>
        <dbReference type="EMBL" id="AHC13734.1"/>
    </source>
</evidence>
<dbReference type="EMBL" id="CP006939">
    <property type="protein sequence ID" value="AHC13734.1"/>
    <property type="molecule type" value="Genomic_DNA"/>
</dbReference>
<dbReference type="InterPro" id="IPR008912">
    <property type="entry name" value="Uncharacterised_CoxE"/>
</dbReference>
<evidence type="ECO:0008006" key="4">
    <source>
        <dbReference type="Google" id="ProtNLM"/>
    </source>
</evidence>
<feature type="region of interest" description="Disordered" evidence="1">
    <location>
        <begin position="29"/>
        <end position="64"/>
    </location>
</feature>
<evidence type="ECO:0000313" key="3">
    <source>
        <dbReference type="Proteomes" id="UP000018680"/>
    </source>
</evidence>
<dbReference type="SUPFAM" id="SSF53300">
    <property type="entry name" value="vWA-like"/>
    <property type="match status" value="1"/>
</dbReference>
<sequence>MNHVCPYYHDEDLIPEDLREILEERLTHTFTGHSSGTQEASHDTGGRARVSGHMHNPSRNAPTEDAQRLKALWELVDRVGDLAGGVRELVEENREMGLRLAHDTIHKIGHDFSHSNELTALEALKGLHTRLDAVPPARQFELIRARGLESPNTRRLAELLKQLSEPHPRESRNDGSTSEQLRLEAVKESLSTEIREDLKRYKYRVYRSLIRSKLPGLMSDLLEESRKLKDISRNMQHFFGISSAGWDLDNGVWQEVPWDIFEMSKQFLEDNPSVQRLADILGRGPGSRQGRQTHHKSVETLVEHRHREEEFLGKQEILGVEFGSDLNRLLPGEYGFLNEPDIEHRFYKELVDGELMVSQFRNREIRSRSNLSRETRQVEASEPLGPVVVALDTSGSMTGWPEQVAKALSLALVQICWGQKRRLFLILFSTEVREIDVSDIQAALPEFSALFSMEFRGGTDLRPALKSSIRKIRDDGYKNADLLIVSDFRVPKIMIKQHPAMESLRREGKNRIHALTIGQFPVEDQYNIFDSRWHYRISSKQMPLGITGLVEL</sequence>
<dbReference type="InterPro" id="IPR036465">
    <property type="entry name" value="vWFA_dom_sf"/>
</dbReference>
<dbReference type="Gene3D" id="3.40.50.410">
    <property type="entry name" value="von Willebrand factor, type A domain"/>
    <property type="match status" value="1"/>
</dbReference>
<keyword evidence="3" id="KW-1185">Reference proteome</keyword>
<evidence type="ECO:0000256" key="1">
    <source>
        <dbReference type="SAM" id="MobiDB-lite"/>
    </source>
</evidence>
<feature type="compositionally biased region" description="Polar residues" evidence="1">
    <location>
        <begin position="29"/>
        <end position="39"/>
    </location>
</feature>
<accession>V5WDU2</accession>
<proteinExistence type="predicted"/>
<dbReference type="PANTHER" id="PTHR36846">
    <property type="entry name" value="PROTEIN VIAA"/>
    <property type="match status" value="1"/>
</dbReference>
<gene>
    <name evidence="2" type="ORF">L21SP2_0294</name>
</gene>
<dbReference type="Proteomes" id="UP000018680">
    <property type="component" value="Chromosome"/>
</dbReference>